<proteinExistence type="predicted"/>
<feature type="domain" description="Baseplate structural protein Gp10 C-terminal" evidence="1">
    <location>
        <begin position="167"/>
        <end position="336"/>
    </location>
</feature>
<dbReference type="PANTHER" id="PTHR19051:SF32">
    <property type="entry name" value="KERATIN-ASSOCIATED PROTEIN 13-3"/>
    <property type="match status" value="1"/>
</dbReference>
<organism evidence="2">
    <name type="scientific">Siphoviridae sp. ctpbb7</name>
    <dbReference type="NCBI Taxonomy" id="2826465"/>
    <lineage>
        <taxon>Viruses</taxon>
        <taxon>Duplodnaviria</taxon>
        <taxon>Heunggongvirae</taxon>
        <taxon>Uroviricota</taxon>
        <taxon>Caudoviricetes</taxon>
    </lineage>
</organism>
<evidence type="ECO:0000313" key="2">
    <source>
        <dbReference type="EMBL" id="DAD88098.1"/>
    </source>
</evidence>
<reference evidence="2" key="1">
    <citation type="journal article" date="2021" name="Proc. Natl. Acad. Sci. U.S.A.">
        <title>A Catalog of Tens of Thousands of Viruses from Human Metagenomes Reveals Hidden Associations with Chronic Diseases.</title>
        <authorList>
            <person name="Tisza M.J."/>
            <person name="Buck C.B."/>
        </authorList>
    </citation>
    <scope>NUCLEOTIDE SEQUENCE</scope>
    <source>
        <strain evidence="2">Ctpbb7</strain>
    </source>
</reference>
<dbReference type="InterPro" id="IPR053827">
    <property type="entry name" value="Gp10_C"/>
</dbReference>
<dbReference type="EMBL" id="BK015035">
    <property type="protein sequence ID" value="DAD88098.1"/>
    <property type="molecule type" value="Genomic_DNA"/>
</dbReference>
<protein>
    <submittedName>
        <fullName evidence="2">Baseplate protein</fullName>
    </submittedName>
</protein>
<evidence type="ECO:0000259" key="1">
    <source>
        <dbReference type="Pfam" id="PF21939"/>
    </source>
</evidence>
<name>A0A8S5N1E4_9CAUD</name>
<accession>A0A8S5N1E4</accession>
<dbReference type="Pfam" id="PF21939">
    <property type="entry name" value="Gp10_C"/>
    <property type="match status" value="1"/>
</dbReference>
<dbReference type="PANTHER" id="PTHR19051">
    <property type="entry name" value="KERATIN-ASSOCIATED PROTEIN"/>
    <property type="match status" value="1"/>
</dbReference>
<sequence>MIRLITGYAGVGHVTSADAGRFNAGICGNDAYIMQTGEQMAYTLNSNNEITIGSGDLVNQGRHFSIPQNSSETLQIENGSQGKTRYDAVVVRYSKDTGTGVESASMYVARGEEVSSTQNPPKPEVNRGNIFNGEITDDVILYYIKIVELNVDSVTLAVPILHSLTTIADVIYPVGSIYMSMADTDPSKLFGGTWSRIKDYFLLASETAGTTGGDRFIQIQPKNLPPHTHTIPSHQHIIPPHTHTVAISNGGAHTHAFSLIKTVAAGTASYRAASYGAAGAATAKTSAADAHTHKATASKVELTTEASGEGVTGKTGVGQELDIMPPYLTVNMWQRIG</sequence>